<reference evidence="3 4" key="1">
    <citation type="submission" date="2017-02" db="EMBL/GenBank/DDBJ databases">
        <authorList>
            <person name="Peterson S.W."/>
        </authorList>
    </citation>
    <scope>NUCLEOTIDE SEQUENCE [LARGE SCALE GENOMIC DNA]</scope>
    <source>
        <strain evidence="3 4">S285</strain>
    </source>
</reference>
<gene>
    <name evidence="3" type="ORF">B1812_03380</name>
</gene>
<evidence type="ECO:0000313" key="4">
    <source>
        <dbReference type="Proteomes" id="UP000193978"/>
    </source>
</evidence>
<evidence type="ECO:0000313" key="3">
    <source>
        <dbReference type="EMBL" id="ARN83331.1"/>
    </source>
</evidence>
<feature type="signal peptide" evidence="1">
    <location>
        <begin position="1"/>
        <end position="26"/>
    </location>
</feature>
<keyword evidence="4" id="KW-1185">Reference proteome</keyword>
<dbReference type="InterPro" id="IPR039561">
    <property type="entry name" value="Peptidase_M15C"/>
</dbReference>
<accession>A0A1W6N0H9</accession>
<keyword evidence="1" id="KW-0732">Signal</keyword>
<proteinExistence type="predicted"/>
<feature type="domain" description="Peptidase M15C" evidence="2">
    <location>
        <begin position="138"/>
        <end position="217"/>
    </location>
</feature>
<dbReference type="EMBL" id="CP019948">
    <property type="protein sequence ID" value="ARN83331.1"/>
    <property type="molecule type" value="Genomic_DNA"/>
</dbReference>
<evidence type="ECO:0000259" key="2">
    <source>
        <dbReference type="Pfam" id="PF13539"/>
    </source>
</evidence>
<dbReference type="AlphaFoldDB" id="A0A1W6N0H9"/>
<dbReference type="KEGG" id="mbry:B1812_03380"/>
<feature type="chain" id="PRO_5012235893" evidence="1">
    <location>
        <begin position="27"/>
        <end position="221"/>
    </location>
</feature>
<dbReference type="InterPro" id="IPR009045">
    <property type="entry name" value="Zn_M74/Hedgehog-like"/>
</dbReference>
<organism evidence="3 4">
    <name type="scientific">Methylocystis bryophila</name>
    <dbReference type="NCBI Taxonomy" id="655015"/>
    <lineage>
        <taxon>Bacteria</taxon>
        <taxon>Pseudomonadati</taxon>
        <taxon>Pseudomonadota</taxon>
        <taxon>Alphaproteobacteria</taxon>
        <taxon>Hyphomicrobiales</taxon>
        <taxon>Methylocystaceae</taxon>
        <taxon>Methylocystis</taxon>
    </lineage>
</organism>
<name>A0A1W6N0H9_9HYPH</name>
<protein>
    <submittedName>
        <fullName evidence="3">Cytosolic protein</fullName>
    </submittedName>
</protein>
<dbReference type="SUPFAM" id="SSF55166">
    <property type="entry name" value="Hedgehog/DD-peptidase"/>
    <property type="match status" value="1"/>
</dbReference>
<dbReference type="Gene3D" id="3.30.1380.10">
    <property type="match status" value="1"/>
</dbReference>
<dbReference type="GO" id="GO:0008233">
    <property type="term" value="F:peptidase activity"/>
    <property type="evidence" value="ECO:0007669"/>
    <property type="project" value="InterPro"/>
</dbReference>
<evidence type="ECO:0000256" key="1">
    <source>
        <dbReference type="SAM" id="SignalP"/>
    </source>
</evidence>
<dbReference type="Pfam" id="PF13539">
    <property type="entry name" value="Peptidase_M15_4"/>
    <property type="match status" value="1"/>
</dbReference>
<sequence>MEQSFARRGALVAIVFAFALGSAASAGDARVSVTSIPDDVWSYMQGRSWHGERSCPQRSELALLRIPYHDFDGRTQIGPMIVARKVASKVAAIFQEIYDSGEFRIYRIALVDDYGGDDDRSIAANNTSGFNCRTTEGGGVSQHAFGLAVDINPVQNPYVAHGVTEPEAGKAYDAPAKRHAGMIGVIVKGDVVYKAFAKRGWGWGGEWARSKDYQHFSASGH</sequence>
<dbReference type="OrthoDB" id="9799970at2"/>
<dbReference type="Proteomes" id="UP000193978">
    <property type="component" value="Chromosome"/>
</dbReference>